<accession>W9XDM7</accession>
<dbReference type="OrthoDB" id="1669814at2759"/>
<dbReference type="GO" id="GO:0006633">
    <property type="term" value="P:fatty acid biosynthetic process"/>
    <property type="evidence" value="ECO:0007669"/>
    <property type="project" value="TreeGrafter"/>
</dbReference>
<comment type="caution">
    <text evidence="3">The sequence shown here is derived from an EMBL/GenBank/DDBJ whole genome shotgun (WGS) entry which is preliminary data.</text>
</comment>
<dbReference type="HOGENOM" id="CLU_010194_1_0_1"/>
<comment type="similarity">
    <text evidence="1">Belongs to the short-chain dehydrogenases/reductases (SDR) family.</text>
</comment>
<dbReference type="RefSeq" id="XP_007740568.1">
    <property type="nucleotide sequence ID" value="XM_007742378.1"/>
</dbReference>
<reference evidence="3 4" key="1">
    <citation type="submission" date="2013-03" db="EMBL/GenBank/DDBJ databases">
        <title>The Genome Sequence of Cladophialophora psammophila CBS 110553.</title>
        <authorList>
            <consortium name="The Broad Institute Genomics Platform"/>
            <person name="Cuomo C."/>
            <person name="de Hoog S."/>
            <person name="Gorbushina A."/>
            <person name="Walker B."/>
            <person name="Young S.K."/>
            <person name="Zeng Q."/>
            <person name="Gargeya S."/>
            <person name="Fitzgerald M."/>
            <person name="Haas B."/>
            <person name="Abouelleil A."/>
            <person name="Allen A.W."/>
            <person name="Alvarado L."/>
            <person name="Arachchi H.M."/>
            <person name="Berlin A.M."/>
            <person name="Chapman S.B."/>
            <person name="Gainer-Dewar J."/>
            <person name="Goldberg J."/>
            <person name="Griggs A."/>
            <person name="Gujja S."/>
            <person name="Hansen M."/>
            <person name="Howarth C."/>
            <person name="Imamovic A."/>
            <person name="Ireland A."/>
            <person name="Larimer J."/>
            <person name="McCowan C."/>
            <person name="Murphy C."/>
            <person name="Pearson M."/>
            <person name="Poon T.W."/>
            <person name="Priest M."/>
            <person name="Roberts A."/>
            <person name="Saif S."/>
            <person name="Shea T."/>
            <person name="Sisk P."/>
            <person name="Sykes S."/>
            <person name="Wortman J."/>
            <person name="Nusbaum C."/>
            <person name="Birren B."/>
        </authorList>
    </citation>
    <scope>NUCLEOTIDE SEQUENCE [LARGE SCALE GENOMIC DNA]</scope>
    <source>
        <strain evidence="3 4">CBS 110553</strain>
    </source>
</reference>
<organism evidence="3 4">
    <name type="scientific">Cladophialophora psammophila CBS 110553</name>
    <dbReference type="NCBI Taxonomy" id="1182543"/>
    <lineage>
        <taxon>Eukaryota</taxon>
        <taxon>Fungi</taxon>
        <taxon>Dikarya</taxon>
        <taxon>Ascomycota</taxon>
        <taxon>Pezizomycotina</taxon>
        <taxon>Eurotiomycetes</taxon>
        <taxon>Chaetothyriomycetidae</taxon>
        <taxon>Chaetothyriales</taxon>
        <taxon>Herpotrichiellaceae</taxon>
        <taxon>Cladophialophora</taxon>
    </lineage>
</organism>
<dbReference type="CDD" id="cd05233">
    <property type="entry name" value="SDR_c"/>
    <property type="match status" value="1"/>
</dbReference>
<dbReference type="AlphaFoldDB" id="W9XDM7"/>
<evidence type="ECO:0000256" key="2">
    <source>
        <dbReference type="ARBA" id="ARBA00022857"/>
    </source>
</evidence>
<dbReference type="EMBL" id="AMGX01000002">
    <property type="protein sequence ID" value="EXJ75066.1"/>
    <property type="molecule type" value="Genomic_DNA"/>
</dbReference>
<dbReference type="InterPro" id="IPR036291">
    <property type="entry name" value="NAD(P)-bd_dom_sf"/>
</dbReference>
<evidence type="ECO:0008006" key="5">
    <source>
        <dbReference type="Google" id="ProtNLM"/>
    </source>
</evidence>
<dbReference type="InterPro" id="IPR020904">
    <property type="entry name" value="Sc_DH/Rdtase_CS"/>
</dbReference>
<dbReference type="FunFam" id="3.40.50.720:FF:000084">
    <property type="entry name" value="Short-chain dehydrogenase reductase"/>
    <property type="match status" value="1"/>
</dbReference>
<name>W9XDM7_9EURO</name>
<dbReference type="GO" id="GO:0016616">
    <property type="term" value="F:oxidoreductase activity, acting on the CH-OH group of donors, NAD or NADP as acceptor"/>
    <property type="evidence" value="ECO:0007669"/>
    <property type="project" value="TreeGrafter"/>
</dbReference>
<evidence type="ECO:0000313" key="3">
    <source>
        <dbReference type="EMBL" id="EXJ75066.1"/>
    </source>
</evidence>
<dbReference type="PANTHER" id="PTHR42760">
    <property type="entry name" value="SHORT-CHAIN DEHYDROGENASES/REDUCTASES FAMILY MEMBER"/>
    <property type="match status" value="1"/>
</dbReference>
<dbReference type="PRINTS" id="PR00080">
    <property type="entry name" value="SDRFAMILY"/>
</dbReference>
<dbReference type="STRING" id="1182543.W9XDM7"/>
<proteinExistence type="inferred from homology"/>
<dbReference type="SUPFAM" id="SSF51735">
    <property type="entry name" value="NAD(P)-binding Rossmann-fold domains"/>
    <property type="match status" value="1"/>
</dbReference>
<sequence>MSNLFEGKVIAVTGAGSGMGLETARLLSARGACVAMCDANEETLLKARDSILETLPLNSGSRLRASVVDVRQRKQVDDWMQDCVDHFGKLDGAANIAGISFGGIPIEAMTDEVFKRVIDINLTGIMHCMRAQIPKISPNSGIVNVSSLAGFLSFGEDSPYVASKHGVIGLTKAAAQEVGDRGIRVNCVAPEFTQTPMLEAAGLVDVKGLSQLAIKRVGKPAEVAELIAFLLCDAASYITGSVNFIDGGWMSS</sequence>
<evidence type="ECO:0000256" key="1">
    <source>
        <dbReference type="ARBA" id="ARBA00006484"/>
    </source>
</evidence>
<dbReference type="PROSITE" id="PS00061">
    <property type="entry name" value="ADH_SHORT"/>
    <property type="match status" value="1"/>
</dbReference>
<dbReference type="PANTHER" id="PTHR42760:SF45">
    <property type="entry name" value="SHORT CHAIN DEHYDROGENASE_REDUCTASE FAMILY PROTEIN, PUTATIVE (AFU_ORTHOLOGUE AFUA_3G09150)-RELATED"/>
    <property type="match status" value="1"/>
</dbReference>
<dbReference type="InterPro" id="IPR002347">
    <property type="entry name" value="SDR_fam"/>
</dbReference>
<evidence type="ECO:0000313" key="4">
    <source>
        <dbReference type="Proteomes" id="UP000019471"/>
    </source>
</evidence>
<gene>
    <name evidence="3" type="ORF">A1O5_01762</name>
</gene>
<dbReference type="GeneID" id="19186495"/>
<dbReference type="PRINTS" id="PR00081">
    <property type="entry name" value="GDHRDH"/>
</dbReference>
<protein>
    <recommendedName>
        <fullName evidence="5">3-oxoacyl-[acyl-carrier protein] reductase</fullName>
    </recommendedName>
</protein>
<keyword evidence="2" id="KW-0521">NADP</keyword>
<dbReference type="GO" id="GO:0048038">
    <property type="term" value="F:quinone binding"/>
    <property type="evidence" value="ECO:0007669"/>
    <property type="project" value="TreeGrafter"/>
</dbReference>
<dbReference type="eggNOG" id="KOG0725">
    <property type="taxonomic scope" value="Eukaryota"/>
</dbReference>
<dbReference type="Proteomes" id="UP000019471">
    <property type="component" value="Unassembled WGS sequence"/>
</dbReference>
<keyword evidence="4" id="KW-1185">Reference proteome</keyword>
<dbReference type="Pfam" id="PF13561">
    <property type="entry name" value="adh_short_C2"/>
    <property type="match status" value="1"/>
</dbReference>
<dbReference type="Gene3D" id="3.40.50.720">
    <property type="entry name" value="NAD(P)-binding Rossmann-like Domain"/>
    <property type="match status" value="1"/>
</dbReference>